<dbReference type="SUPFAM" id="SSF53187">
    <property type="entry name" value="Zn-dependent exopeptidases"/>
    <property type="match status" value="1"/>
</dbReference>
<gene>
    <name evidence="4" type="ordered locus">Ctha_1691</name>
</gene>
<keyword evidence="2" id="KW-0479">Metal-binding</keyword>
<sequence length="404" mass="44105">MHGATEVPLKEQIKTKANEIFDEVVELRRDIHRHPELAFEEKRTSQLAANYLRELGYEVTQGVAKTGVVADLKGGKATATSKTIAFRADMDALPMNEENSHNFCSTKPNVMHACGHDAHTAMMLGAAKILASLQAELPGSIKFIFQPSEECAPGGAKLMLESGLFADKIPDAIFGQHCMPQVPVGKIGFLSGAMMAAADELYINVFGKGGHASAPHRANDPILAAVQIVNSLQTIVSRNFPPHEPAVLTIAAINGGSATNIIPNEVKMKGTYRTMNEEWREIGHQRIEEIVHATAKAMGVRAEIEIRKGYPAVVNDKNMTEFAIDLSREYLGEANTITPEPMMAAEDFAYFLQACKGAYWMLGVGNEEKGIVHNIHSTHFDIDEEALRIGTGFVSYLAMNFLSK</sequence>
<dbReference type="GO" id="GO:0019877">
    <property type="term" value="P:diaminopimelate biosynthetic process"/>
    <property type="evidence" value="ECO:0007669"/>
    <property type="project" value="UniProtKB-ARBA"/>
</dbReference>
<dbReference type="Pfam" id="PF07687">
    <property type="entry name" value="M20_dimer"/>
    <property type="match status" value="1"/>
</dbReference>
<feature type="binding site" evidence="2">
    <location>
        <position position="116"/>
    </location>
    <ligand>
        <name>Mn(2+)</name>
        <dbReference type="ChEBI" id="CHEBI:29035"/>
        <label>2</label>
    </ligand>
</feature>
<dbReference type="Pfam" id="PF01546">
    <property type="entry name" value="Peptidase_M20"/>
    <property type="match status" value="1"/>
</dbReference>
<keyword evidence="2" id="KW-0464">Manganese</keyword>
<dbReference type="GO" id="GO:0050118">
    <property type="term" value="F:N-acetyldiaminopimelate deacetylase activity"/>
    <property type="evidence" value="ECO:0007669"/>
    <property type="project" value="UniProtKB-ARBA"/>
</dbReference>
<dbReference type="SUPFAM" id="SSF55031">
    <property type="entry name" value="Bacterial exopeptidase dimerisation domain"/>
    <property type="match status" value="1"/>
</dbReference>
<dbReference type="HOGENOM" id="CLU_023257_1_1_10"/>
<dbReference type="eggNOG" id="COG1473">
    <property type="taxonomic scope" value="Bacteria"/>
</dbReference>
<name>B3QT49_CHLT3</name>
<dbReference type="OrthoDB" id="9776731at2"/>
<keyword evidence="1 4" id="KW-0378">Hydrolase</keyword>
<proteinExistence type="predicted"/>
<dbReference type="STRING" id="517418.Ctha_1691"/>
<dbReference type="InterPro" id="IPR002933">
    <property type="entry name" value="Peptidase_M20"/>
</dbReference>
<dbReference type="PIRSF" id="PIRSF005962">
    <property type="entry name" value="Pept_M20D_amidohydro"/>
    <property type="match status" value="1"/>
</dbReference>
<dbReference type="NCBIfam" id="TIGR01891">
    <property type="entry name" value="amidohydrolases"/>
    <property type="match status" value="1"/>
</dbReference>
<comment type="cofactor">
    <cofactor evidence="2">
        <name>Mn(2+)</name>
        <dbReference type="ChEBI" id="CHEBI:29035"/>
    </cofactor>
    <text evidence="2">The Mn(2+) ion enhances activity.</text>
</comment>
<evidence type="ECO:0000256" key="1">
    <source>
        <dbReference type="ARBA" id="ARBA00022801"/>
    </source>
</evidence>
<evidence type="ECO:0000313" key="5">
    <source>
        <dbReference type="Proteomes" id="UP000001208"/>
    </source>
</evidence>
<dbReference type="Proteomes" id="UP000001208">
    <property type="component" value="Chromosome"/>
</dbReference>
<evidence type="ECO:0000313" key="4">
    <source>
        <dbReference type="EMBL" id="ACF14148.1"/>
    </source>
</evidence>
<dbReference type="KEGG" id="cts:Ctha_1691"/>
<protein>
    <submittedName>
        <fullName evidence="4">Amidohydrolase</fullName>
        <ecNumber evidence="4">3.5.1.32</ecNumber>
    </submittedName>
</protein>
<dbReference type="FunFam" id="3.30.70.360:FF:000001">
    <property type="entry name" value="N-acetyldiaminopimelate deacetylase"/>
    <property type="match status" value="1"/>
</dbReference>
<organism evidence="4 5">
    <name type="scientific">Chloroherpeton thalassium (strain ATCC 35110 / GB-78)</name>
    <dbReference type="NCBI Taxonomy" id="517418"/>
    <lineage>
        <taxon>Bacteria</taxon>
        <taxon>Pseudomonadati</taxon>
        <taxon>Chlorobiota</taxon>
        <taxon>Chlorobiia</taxon>
        <taxon>Chlorobiales</taxon>
        <taxon>Chloroherpetonaceae</taxon>
        <taxon>Chloroherpeton</taxon>
    </lineage>
</organism>
<dbReference type="RefSeq" id="WP_012500232.1">
    <property type="nucleotide sequence ID" value="NC_011026.1"/>
</dbReference>
<reference evidence="4 5" key="1">
    <citation type="submission" date="2008-06" db="EMBL/GenBank/DDBJ databases">
        <title>Complete sequence of Chloroherpeton thalassium ATCC 35110.</title>
        <authorList>
            <consortium name="US DOE Joint Genome Institute"/>
            <person name="Lucas S."/>
            <person name="Copeland A."/>
            <person name="Lapidus A."/>
            <person name="Glavina del Rio T."/>
            <person name="Dalin E."/>
            <person name="Tice H."/>
            <person name="Bruce D."/>
            <person name="Goodwin L."/>
            <person name="Pitluck S."/>
            <person name="Schmutz J."/>
            <person name="Larimer F."/>
            <person name="Land M."/>
            <person name="Hauser L."/>
            <person name="Kyrpides N."/>
            <person name="Mikhailova N."/>
            <person name="Liu Z."/>
            <person name="Li T."/>
            <person name="Zhao F."/>
            <person name="Overmann J."/>
            <person name="Bryant D.A."/>
            <person name="Richardson P."/>
        </authorList>
    </citation>
    <scope>NUCLEOTIDE SEQUENCE [LARGE SCALE GENOMIC DNA]</scope>
    <source>
        <strain evidence="5">ATCC 35110 / GB-78</strain>
    </source>
</reference>
<feature type="binding site" evidence="2">
    <location>
        <position position="114"/>
    </location>
    <ligand>
        <name>Mn(2+)</name>
        <dbReference type="ChEBI" id="CHEBI:29035"/>
        <label>2</label>
    </ligand>
</feature>
<dbReference type="InterPro" id="IPR036264">
    <property type="entry name" value="Bact_exopeptidase_dim_dom"/>
</dbReference>
<dbReference type="Gene3D" id="3.30.70.360">
    <property type="match status" value="1"/>
</dbReference>
<dbReference type="Gene3D" id="3.40.630.10">
    <property type="entry name" value="Zn peptidases"/>
    <property type="match status" value="1"/>
</dbReference>
<dbReference type="GO" id="GO:0047980">
    <property type="term" value="F:hippurate hydrolase activity"/>
    <property type="evidence" value="ECO:0007669"/>
    <property type="project" value="UniProtKB-EC"/>
</dbReference>
<dbReference type="EC" id="3.5.1.32" evidence="4"/>
<dbReference type="PANTHER" id="PTHR11014">
    <property type="entry name" value="PEPTIDASE M20 FAMILY MEMBER"/>
    <property type="match status" value="1"/>
</dbReference>
<evidence type="ECO:0000259" key="3">
    <source>
        <dbReference type="Pfam" id="PF07687"/>
    </source>
</evidence>
<feature type="binding site" evidence="2">
    <location>
        <position position="376"/>
    </location>
    <ligand>
        <name>Mn(2+)</name>
        <dbReference type="ChEBI" id="CHEBI:29035"/>
        <label>2</label>
    </ligand>
</feature>
<dbReference type="EMBL" id="CP001100">
    <property type="protein sequence ID" value="ACF14148.1"/>
    <property type="molecule type" value="Genomic_DNA"/>
</dbReference>
<feature type="binding site" evidence="2">
    <location>
        <position position="177"/>
    </location>
    <ligand>
        <name>Mn(2+)</name>
        <dbReference type="ChEBI" id="CHEBI:29035"/>
        <label>2</label>
    </ligand>
</feature>
<dbReference type="AlphaFoldDB" id="B3QT49"/>
<dbReference type="InterPro" id="IPR011650">
    <property type="entry name" value="Peptidase_M20_dimer"/>
</dbReference>
<dbReference type="PANTHER" id="PTHR11014:SF63">
    <property type="entry name" value="METALLOPEPTIDASE, PUTATIVE (AFU_ORTHOLOGUE AFUA_6G09600)-RELATED"/>
    <property type="match status" value="1"/>
</dbReference>
<feature type="domain" description="Peptidase M20 dimerisation" evidence="3">
    <location>
        <begin position="202"/>
        <end position="296"/>
    </location>
</feature>
<dbReference type="InterPro" id="IPR017439">
    <property type="entry name" value="Amidohydrolase"/>
</dbReference>
<dbReference type="GO" id="GO:0046872">
    <property type="term" value="F:metal ion binding"/>
    <property type="evidence" value="ECO:0007669"/>
    <property type="project" value="UniProtKB-KW"/>
</dbReference>
<accession>B3QT49</accession>
<evidence type="ECO:0000256" key="2">
    <source>
        <dbReference type="PIRSR" id="PIRSR005962-1"/>
    </source>
</evidence>
<feature type="binding site" evidence="2">
    <location>
        <position position="150"/>
    </location>
    <ligand>
        <name>Mn(2+)</name>
        <dbReference type="ChEBI" id="CHEBI:29035"/>
        <label>2</label>
    </ligand>
</feature>
<dbReference type="CDD" id="cd03886">
    <property type="entry name" value="M20_Acy1"/>
    <property type="match status" value="1"/>
</dbReference>
<keyword evidence="5" id="KW-1185">Reference proteome</keyword>